<protein>
    <submittedName>
        <fullName evidence="2 3">Uncharacterized protein</fullName>
    </submittedName>
</protein>
<reference evidence="2" key="1">
    <citation type="submission" date="2007-03" db="EMBL/GenBank/DDBJ databases">
        <title>Annotation of Culex pipiens quinquefasciatus.</title>
        <authorList>
            <consortium name="The Broad Institute Genome Sequencing Platform"/>
            <person name="Atkinson P.W."/>
            <person name="Hemingway J."/>
            <person name="Christensen B.M."/>
            <person name="Higgs S."/>
            <person name="Kodira C."/>
            <person name="Hannick L."/>
            <person name="Megy K."/>
            <person name="O'Leary S."/>
            <person name="Pearson M."/>
            <person name="Haas B.J."/>
            <person name="Mauceli E."/>
            <person name="Wortman J.R."/>
            <person name="Lee N.H."/>
            <person name="Guigo R."/>
            <person name="Stanke M."/>
            <person name="Alvarado L."/>
            <person name="Amedeo P."/>
            <person name="Antoine C.H."/>
            <person name="Arensburger P."/>
            <person name="Bidwell S.L."/>
            <person name="Crawford M."/>
            <person name="Camaro F."/>
            <person name="Devon K."/>
            <person name="Engels R."/>
            <person name="Hammond M."/>
            <person name="Howarth C."/>
            <person name="Koehrsen M."/>
            <person name="Lawson D."/>
            <person name="Montgomery P."/>
            <person name="Nene V."/>
            <person name="Nusbaum C."/>
            <person name="Puiu D."/>
            <person name="Romero-Severson J."/>
            <person name="Severson D.W."/>
            <person name="Shumway M."/>
            <person name="Sisk P."/>
            <person name="Stolte C."/>
            <person name="Zeng Q."/>
            <person name="Eisenstadt E."/>
            <person name="Fraser-Liggett C."/>
            <person name="Strausberg R."/>
            <person name="Galagan J."/>
            <person name="Birren B."/>
            <person name="Collins F.H."/>
        </authorList>
    </citation>
    <scope>NUCLEOTIDE SEQUENCE [LARGE SCALE GENOMIC DNA]</scope>
    <source>
        <strain evidence="2">JHB</strain>
    </source>
</reference>
<dbReference type="Proteomes" id="UP000002320">
    <property type="component" value="Unassembled WGS sequence"/>
</dbReference>
<dbReference type="VEuPathDB" id="VectorBase:CQUJHB000719"/>
<organism>
    <name type="scientific">Culex quinquefasciatus</name>
    <name type="common">Southern house mosquito</name>
    <name type="synonym">Culex pungens</name>
    <dbReference type="NCBI Taxonomy" id="7176"/>
    <lineage>
        <taxon>Eukaryota</taxon>
        <taxon>Metazoa</taxon>
        <taxon>Ecdysozoa</taxon>
        <taxon>Arthropoda</taxon>
        <taxon>Hexapoda</taxon>
        <taxon>Insecta</taxon>
        <taxon>Pterygota</taxon>
        <taxon>Neoptera</taxon>
        <taxon>Endopterygota</taxon>
        <taxon>Diptera</taxon>
        <taxon>Nematocera</taxon>
        <taxon>Culicoidea</taxon>
        <taxon>Culicidae</taxon>
        <taxon>Culicinae</taxon>
        <taxon>Culicini</taxon>
        <taxon>Culex</taxon>
        <taxon>Culex</taxon>
    </lineage>
</organism>
<dbReference type="KEGG" id="cqu:CpipJ_CPIJ013099"/>
<name>B0X0K5_CULQU</name>
<evidence type="ECO:0000313" key="3">
    <source>
        <dbReference type="EnsemblMetazoa" id="CPIJ013099-PA"/>
    </source>
</evidence>
<dbReference type="HOGENOM" id="CLU_320098_0_0_1"/>
<feature type="region of interest" description="Disordered" evidence="1">
    <location>
        <begin position="704"/>
        <end position="732"/>
    </location>
</feature>
<proteinExistence type="predicted"/>
<dbReference type="STRING" id="7176.B0X0K5"/>
<dbReference type="EnsemblMetazoa" id="CPIJ013099-RA">
    <property type="protein sequence ID" value="CPIJ013099-PA"/>
    <property type="gene ID" value="CPIJ013099"/>
</dbReference>
<dbReference type="VEuPathDB" id="VectorBase:CPIJ013099"/>
<evidence type="ECO:0000313" key="2">
    <source>
        <dbReference type="EMBL" id="EDS38166.1"/>
    </source>
</evidence>
<gene>
    <name evidence="3" type="primary">6045899</name>
    <name evidence="2" type="ORF">CpipJ_CPIJ013099</name>
</gene>
<accession>B0X0K5</accession>
<keyword evidence="4" id="KW-1185">Reference proteome</keyword>
<feature type="compositionally biased region" description="Basic and acidic residues" evidence="1">
    <location>
        <begin position="704"/>
        <end position="728"/>
    </location>
</feature>
<dbReference type="VEuPathDB" id="VectorBase:CQUJHB006837"/>
<feature type="compositionally biased region" description="Polar residues" evidence="1">
    <location>
        <begin position="346"/>
        <end position="357"/>
    </location>
</feature>
<evidence type="ECO:0000313" key="4">
    <source>
        <dbReference type="Proteomes" id="UP000002320"/>
    </source>
</evidence>
<dbReference type="AlphaFoldDB" id="B0X0K5"/>
<dbReference type="EMBL" id="DS232240">
    <property type="protein sequence ID" value="EDS38166.1"/>
    <property type="molecule type" value="Genomic_DNA"/>
</dbReference>
<feature type="region of interest" description="Disordered" evidence="1">
    <location>
        <begin position="331"/>
        <end position="357"/>
    </location>
</feature>
<reference evidence="3" key="2">
    <citation type="submission" date="2021-02" db="UniProtKB">
        <authorList>
            <consortium name="EnsemblMetazoa"/>
        </authorList>
    </citation>
    <scope>IDENTIFICATION</scope>
    <source>
        <strain evidence="3">JHB</strain>
    </source>
</reference>
<evidence type="ECO:0000256" key="1">
    <source>
        <dbReference type="SAM" id="MobiDB-lite"/>
    </source>
</evidence>
<dbReference type="InParanoid" id="B0X0K5"/>
<dbReference type="OrthoDB" id="5800423at2759"/>
<sequence length="907" mass="101204">MSSVGAGMRVIVNERKGSATCVLPPPPWAMLLLGARRRSSNPARWHTASPSRCDGCLPLAAPPKRRRHNVRQRFRQMSARPADPPLVTVSDGDAGRLPLTPCDAAPVERKLHTKGPAETKISIPFKMASLAWHSPFLGPFLRLLADSVRAEPDDVGVVSCRCRCIWMGKRNISNRLFRANMSAFTFWRLRLLLIAPLGLRSVSAAGIELIWGRRCGRILFGRPNLRLNEADVVKSRCPGMRERILSPAAGFSPLMRFRRPDRFAVHATLNNSTSNAATNNLCPSNNKFEGAVLPPTLPERSPQRAVKAGNDHARSAIDQLLFQRVDKIESNVHPAARERKERSGVDASSRSPQDVTSPTQHFCTVAARRERIFVVPHCEIFSVDTDHRLVVPWQDIRYLPQALCVEPAFYVDARATVQAARLPFDGRSQAREESSYEIVMKRHDICVNGSMVEDGSESAVVERIKEVIPEEDDEGAVVVGGWRRSSKTRLRKQGIERCAVIVRLRKASSGPSYGWRCRFCGWSIRHAKGIERMQKEIQNVVEDKEPGDKTDWKKGKSCLVFPTMVSKRPDENGHIACEYYRAQVIDDLDDSTFTMFLIDLTLMQNHPAAIRRFLACTWSSSAFDTFKVTCDKFKRFSISLHGPSVQGALPVILQTRLRGQQGLIYLEQEPVVNALRKVINAKFANSSATDKFYSDNEPCIAKSAQERQLRARPHPDEQLPLHERRPKEGNTWPTEVLDTLHSLIVDNQCQIRVDMDADAAGVVFLECGNAIRLAPVSVHGRTKLTTYFNLMTYTLMPLESSVPTRPQQAVAAGTWYLAMIDCPEHALLGGNLREVNYLVARNQTSTDYDNRSHAAVGCGCAASTVDSFRVKWPSPPESALCLSSNHPATNQVAQLRKRIGGVRLVIS</sequence>
<feature type="compositionally biased region" description="Basic and acidic residues" evidence="1">
    <location>
        <begin position="331"/>
        <end position="344"/>
    </location>
</feature>